<accession>A0A147IA92</accession>
<dbReference type="AlphaFoldDB" id="A0A147IA92"/>
<protein>
    <recommendedName>
        <fullName evidence="3">Transmembrane protein (PGPGW)</fullName>
    </recommendedName>
</protein>
<name>A0A147IA92_9SPHN</name>
<dbReference type="OrthoDB" id="7594663at2"/>
<organism evidence="1 2">
    <name type="scientific">Sphingomonas endophytica</name>
    <dbReference type="NCBI Taxonomy" id="869719"/>
    <lineage>
        <taxon>Bacteria</taxon>
        <taxon>Pseudomonadati</taxon>
        <taxon>Pseudomonadota</taxon>
        <taxon>Alphaproteobacteria</taxon>
        <taxon>Sphingomonadales</taxon>
        <taxon>Sphingomonadaceae</taxon>
        <taxon>Sphingomonas</taxon>
    </lineage>
</organism>
<comment type="caution">
    <text evidence="1">The sequence shown here is derived from an EMBL/GenBank/DDBJ whole genome shotgun (WGS) entry which is preliminary data.</text>
</comment>
<dbReference type="Proteomes" id="UP000074310">
    <property type="component" value="Unassembled WGS sequence"/>
</dbReference>
<reference evidence="1 2" key="1">
    <citation type="journal article" date="2016" name="Front. Microbiol.">
        <title>Genomic Resource of Rice Seed Associated Bacteria.</title>
        <authorList>
            <person name="Midha S."/>
            <person name="Bansal K."/>
            <person name="Sharma S."/>
            <person name="Kumar N."/>
            <person name="Patil P.P."/>
            <person name="Chaudhry V."/>
            <person name="Patil P.B."/>
        </authorList>
    </citation>
    <scope>NUCLEOTIDE SEQUENCE [LARGE SCALE GENOMIC DNA]</scope>
    <source>
        <strain evidence="1 2">NS334</strain>
    </source>
</reference>
<gene>
    <name evidence="1" type="ORF">NS334_00415</name>
</gene>
<dbReference type="EMBL" id="LDTB01000001">
    <property type="protein sequence ID" value="KTT76715.1"/>
    <property type="molecule type" value="Genomic_DNA"/>
</dbReference>
<proteinExistence type="predicted"/>
<sequence>MRVTQLALGGLLLLCAAVIAPLPGPGGVFPFAGGMVLVLRNSRRARGWFARGKRRWPRIGHAADVAMRRRSALRRRARDRAGRR</sequence>
<evidence type="ECO:0000313" key="2">
    <source>
        <dbReference type="Proteomes" id="UP000074310"/>
    </source>
</evidence>
<evidence type="ECO:0000313" key="1">
    <source>
        <dbReference type="EMBL" id="KTT76715.1"/>
    </source>
</evidence>
<dbReference type="PATRIC" id="fig|869719.3.peg.89"/>
<keyword evidence="2" id="KW-1185">Reference proteome</keyword>
<evidence type="ECO:0008006" key="3">
    <source>
        <dbReference type="Google" id="ProtNLM"/>
    </source>
</evidence>